<keyword evidence="4" id="KW-0949">S-adenosyl-L-methionine</keyword>
<dbReference type="Pfam" id="PF01555">
    <property type="entry name" value="N6_N4_Mtase"/>
    <property type="match status" value="1"/>
</dbReference>
<evidence type="ECO:0000313" key="7">
    <source>
        <dbReference type="EMBL" id="WDI03954.1"/>
    </source>
</evidence>
<evidence type="ECO:0000256" key="3">
    <source>
        <dbReference type="ARBA" id="ARBA00022679"/>
    </source>
</evidence>
<dbReference type="InterPro" id="IPR002052">
    <property type="entry name" value="DNA_methylase_N6_adenine_CS"/>
</dbReference>
<dbReference type="InterPro" id="IPR029063">
    <property type="entry name" value="SAM-dependent_MTases_sf"/>
</dbReference>
<dbReference type="RefSeq" id="WP_274336908.1">
    <property type="nucleotide sequence ID" value="NZ_CP118106.1"/>
</dbReference>
<dbReference type="InterPro" id="IPR002295">
    <property type="entry name" value="N4/N6-MTase_EcoPI_Mod-like"/>
</dbReference>
<sequence>MEYTKVSKEIFDPIKMNKAKFEEMFSEQLAELFPSSVKDGVVDFASLLSHLGQYIDSEERYEINWAGKADSMRIANSDIVGKTLKYILEDSKDPELTENTYIEGDNLEVLKLLRNSYYNKIKMIYIDPPYNTGNDFVYKDDFSISSKENEKAEGDVDEDYNRLIANQRSNGKYHSNWLSMIYPRLRIAKDLLSEDGVIFISIDDNEVVNLRKVCDSVFGEENFFAQVIVQSNKRGQTYKQISKTHEYLLIYTKNPDVEINELEKSGETDDLNQEDNIGRFNTRELRNRNPKFGKFNRPNLHYPIYVNGRVVDKDGFSPISLVRDNDYSIEVLPINSTGGDSCWRWGKALLESNINSDTLSSNVVAKRKNDGGYNIYEKYRKSTYKPKSIWQETDFITEKGTVELGKLGLSKFFDFPKPTALIKQIVQIGTDKDSIVLDFFSGSATTAEAVMRVNAEDGGNRKYIMVQLDEKFDVSSEAFVNGYRTICDVGKERIRRAGTALRDEFQNAELDTGFRVFKLSNTNIRWFSEAIKSDILDYDMTMTDKDKLDFNPGFTDLDVVYEILLRHRDIQLSTNVEHLSDIGSRTYIFADTVVVCLEETISEEMINMIAAIEPMPTKIIFRDSAFGDDISLKENTMSRLEAQMRKNSGLEKRAYRVEFI</sequence>
<evidence type="ECO:0000259" key="6">
    <source>
        <dbReference type="Pfam" id="PF01555"/>
    </source>
</evidence>
<feature type="domain" description="DNA methylase N-4/N-6" evidence="6">
    <location>
        <begin position="121"/>
        <end position="471"/>
    </location>
</feature>
<dbReference type="InterPro" id="IPR002941">
    <property type="entry name" value="DNA_methylase_N4/N6"/>
</dbReference>
<dbReference type="PROSITE" id="PS00092">
    <property type="entry name" value="N6_MTASE"/>
    <property type="match status" value="1"/>
</dbReference>
<dbReference type="Gene3D" id="3.40.50.150">
    <property type="entry name" value="Vaccinia Virus protein VP39"/>
    <property type="match status" value="1"/>
</dbReference>
<dbReference type="PRINTS" id="PR00506">
    <property type="entry name" value="D21N6MTFRASE"/>
</dbReference>
<evidence type="ECO:0000256" key="5">
    <source>
        <dbReference type="ARBA" id="ARBA00022747"/>
    </source>
</evidence>
<dbReference type="PIRSF" id="PIRSF015855">
    <property type="entry name" value="TypeIII_Mtase_mKpnI"/>
    <property type="match status" value="1"/>
</dbReference>
<evidence type="ECO:0000256" key="4">
    <source>
        <dbReference type="ARBA" id="ARBA00022691"/>
    </source>
</evidence>
<dbReference type="SUPFAM" id="SSF53335">
    <property type="entry name" value="S-adenosyl-L-methionine-dependent methyltransferases"/>
    <property type="match status" value="1"/>
</dbReference>
<proteinExistence type="inferred from homology"/>
<keyword evidence="3" id="KW-0808">Transferase</keyword>
<keyword evidence="2" id="KW-0489">Methyltransferase</keyword>
<keyword evidence="8" id="KW-1185">Reference proteome</keyword>
<gene>
    <name evidence="7" type="ORF">PUW25_08395</name>
</gene>
<keyword evidence="5" id="KW-0680">Restriction system</keyword>
<reference evidence="7 8" key="1">
    <citation type="submission" date="2023-02" db="EMBL/GenBank/DDBJ databases">
        <title>Pathogen: clinical or host-associated sample.</title>
        <authorList>
            <person name="Hergert J."/>
            <person name="Casey R."/>
            <person name="Wagner J."/>
            <person name="Young E.L."/>
            <person name="Oakeson K.F."/>
        </authorList>
    </citation>
    <scope>NUCLEOTIDE SEQUENCE [LARGE SCALE GENOMIC DNA]</scope>
    <source>
        <strain evidence="7 8">2022CK-00829</strain>
    </source>
</reference>
<protein>
    <submittedName>
        <fullName evidence="7">Site-specific DNA-methyltransferase</fullName>
    </submittedName>
</protein>
<organism evidence="7 8">
    <name type="scientific">Paenibacillus urinalis</name>
    <dbReference type="NCBI Taxonomy" id="521520"/>
    <lineage>
        <taxon>Bacteria</taxon>
        <taxon>Bacillati</taxon>
        <taxon>Bacillota</taxon>
        <taxon>Bacilli</taxon>
        <taxon>Bacillales</taxon>
        <taxon>Paenibacillaceae</taxon>
        <taxon>Paenibacillus</taxon>
    </lineage>
</organism>
<evidence type="ECO:0000313" key="8">
    <source>
        <dbReference type="Proteomes" id="UP001221519"/>
    </source>
</evidence>
<dbReference type="EMBL" id="CP118108">
    <property type="protein sequence ID" value="WDI03954.1"/>
    <property type="molecule type" value="Genomic_DNA"/>
</dbReference>
<evidence type="ECO:0000256" key="1">
    <source>
        <dbReference type="ARBA" id="ARBA00006594"/>
    </source>
</evidence>
<comment type="similarity">
    <text evidence="1">Belongs to the N(4)/N(6)-methyltransferase family.</text>
</comment>
<name>A0ABY7XE13_9BACL</name>
<dbReference type="Proteomes" id="UP001221519">
    <property type="component" value="Chromosome"/>
</dbReference>
<accession>A0ABY7XE13</accession>
<evidence type="ECO:0000256" key="2">
    <source>
        <dbReference type="ARBA" id="ARBA00022603"/>
    </source>
</evidence>